<evidence type="ECO:0000313" key="2">
    <source>
        <dbReference type="Proteomes" id="UP000325440"/>
    </source>
</evidence>
<evidence type="ECO:0000313" key="1">
    <source>
        <dbReference type="EMBL" id="VVC44326.1"/>
    </source>
</evidence>
<dbReference type="AlphaFoldDB" id="A0A5E4NPM1"/>
<accession>A0A5E4NPM1</accession>
<dbReference type="EMBL" id="CABPRJ010002378">
    <property type="protein sequence ID" value="VVC44326.1"/>
    <property type="molecule type" value="Genomic_DNA"/>
</dbReference>
<name>A0A5E4NPM1_9HEMI</name>
<reference evidence="1 2" key="1">
    <citation type="submission" date="2019-08" db="EMBL/GenBank/DDBJ databases">
        <authorList>
            <person name="Alioto T."/>
            <person name="Alioto T."/>
            <person name="Gomez Garrido J."/>
        </authorList>
    </citation>
    <scope>NUCLEOTIDE SEQUENCE [LARGE SCALE GENOMIC DNA]</scope>
</reference>
<gene>
    <name evidence="1" type="ORF">CINCED_3A011079</name>
</gene>
<protein>
    <submittedName>
        <fullName evidence="1">Uncharacterized protein</fullName>
    </submittedName>
</protein>
<keyword evidence="2" id="KW-1185">Reference proteome</keyword>
<proteinExistence type="predicted"/>
<dbReference type="Proteomes" id="UP000325440">
    <property type="component" value="Unassembled WGS sequence"/>
</dbReference>
<sequence>MIEKDLEKVSPSLNMEVALDRDMVERDENGDGDGFKWTTISLRRTTKTSWPLKKGLGPGAANCLNS</sequence>
<organism evidence="1 2">
    <name type="scientific">Cinara cedri</name>
    <dbReference type="NCBI Taxonomy" id="506608"/>
    <lineage>
        <taxon>Eukaryota</taxon>
        <taxon>Metazoa</taxon>
        <taxon>Ecdysozoa</taxon>
        <taxon>Arthropoda</taxon>
        <taxon>Hexapoda</taxon>
        <taxon>Insecta</taxon>
        <taxon>Pterygota</taxon>
        <taxon>Neoptera</taxon>
        <taxon>Paraneoptera</taxon>
        <taxon>Hemiptera</taxon>
        <taxon>Sternorrhyncha</taxon>
        <taxon>Aphidomorpha</taxon>
        <taxon>Aphidoidea</taxon>
        <taxon>Aphididae</taxon>
        <taxon>Lachninae</taxon>
        <taxon>Cinara</taxon>
    </lineage>
</organism>